<dbReference type="AlphaFoldDB" id="A0A8J3YIH9"/>
<feature type="transmembrane region" description="Helical" evidence="1">
    <location>
        <begin position="194"/>
        <end position="217"/>
    </location>
</feature>
<keyword evidence="3" id="KW-1185">Reference proteome</keyword>
<organism evidence="2 3">
    <name type="scientific">Virgisporangium aliadipatigenens</name>
    <dbReference type="NCBI Taxonomy" id="741659"/>
    <lineage>
        <taxon>Bacteria</taxon>
        <taxon>Bacillati</taxon>
        <taxon>Actinomycetota</taxon>
        <taxon>Actinomycetes</taxon>
        <taxon>Micromonosporales</taxon>
        <taxon>Micromonosporaceae</taxon>
        <taxon>Virgisporangium</taxon>
    </lineage>
</organism>
<feature type="transmembrane region" description="Helical" evidence="1">
    <location>
        <begin position="88"/>
        <end position="109"/>
    </location>
</feature>
<evidence type="ECO:0000313" key="2">
    <source>
        <dbReference type="EMBL" id="GIJ45047.1"/>
    </source>
</evidence>
<comment type="caution">
    <text evidence="2">The sequence shown here is derived from an EMBL/GenBank/DDBJ whole genome shotgun (WGS) entry which is preliminary data.</text>
</comment>
<keyword evidence="1" id="KW-0812">Transmembrane</keyword>
<gene>
    <name evidence="2" type="ORF">Val02_19330</name>
</gene>
<evidence type="ECO:0008006" key="4">
    <source>
        <dbReference type="Google" id="ProtNLM"/>
    </source>
</evidence>
<reference evidence="2" key="1">
    <citation type="submission" date="2021-01" db="EMBL/GenBank/DDBJ databases">
        <title>Whole genome shotgun sequence of Virgisporangium aliadipatigenens NBRC 105644.</title>
        <authorList>
            <person name="Komaki H."/>
            <person name="Tamura T."/>
        </authorList>
    </citation>
    <scope>NUCLEOTIDE SEQUENCE</scope>
    <source>
        <strain evidence="2">NBRC 105644</strain>
    </source>
</reference>
<proteinExistence type="predicted"/>
<protein>
    <recommendedName>
        <fullName evidence="4">DUF1345 domain-containing protein</fullName>
    </recommendedName>
</protein>
<feature type="transmembrane region" description="Helical" evidence="1">
    <location>
        <begin position="162"/>
        <end position="182"/>
    </location>
</feature>
<keyword evidence="1" id="KW-0472">Membrane</keyword>
<name>A0A8J3YIH9_9ACTN</name>
<feature type="transmembrane region" description="Helical" evidence="1">
    <location>
        <begin position="23"/>
        <end position="42"/>
    </location>
</feature>
<dbReference type="InterPro" id="IPR009781">
    <property type="entry name" value="DUF1345"/>
</dbReference>
<feature type="transmembrane region" description="Helical" evidence="1">
    <location>
        <begin position="115"/>
        <end position="141"/>
    </location>
</feature>
<evidence type="ECO:0000256" key="1">
    <source>
        <dbReference type="SAM" id="Phobius"/>
    </source>
</evidence>
<feature type="transmembrane region" description="Helical" evidence="1">
    <location>
        <begin position="48"/>
        <end position="67"/>
    </location>
</feature>
<dbReference type="Proteomes" id="UP000619260">
    <property type="component" value="Unassembled WGS sequence"/>
</dbReference>
<dbReference type="EMBL" id="BOPF01000006">
    <property type="protein sequence ID" value="GIJ45047.1"/>
    <property type="molecule type" value="Genomic_DNA"/>
</dbReference>
<keyword evidence="1" id="KW-1133">Transmembrane helix</keyword>
<evidence type="ECO:0000313" key="3">
    <source>
        <dbReference type="Proteomes" id="UP000619260"/>
    </source>
</evidence>
<accession>A0A8J3YIH9</accession>
<sequence length="224" mass="23444">MTDDRDRSMAPASTGRLLSVRRVSLSLVAGIAAAAVAAVLGAPELSVLLGWIVGVGLILVGVWRISWPQGPEGTKRLAEAESRSRSTDSAVLIACVVSLAAVAEALVRSSGGQDAVAVAAVISSVVAVILAWALVNTVFALKYARMYYRDTDGGIDFKQQALPRYSDFAYMAFTVGMAFGVTETEPTLSDIRRVALGHALLSYVFGTGVVAVAINLVTNLGQQS</sequence>
<dbReference type="Pfam" id="PF07077">
    <property type="entry name" value="DUF1345"/>
    <property type="match status" value="1"/>
</dbReference>